<dbReference type="EMBL" id="BK014999">
    <property type="protein sequence ID" value="DAD86399.1"/>
    <property type="molecule type" value="Genomic_DNA"/>
</dbReference>
<evidence type="ECO:0000313" key="1">
    <source>
        <dbReference type="EMBL" id="DAD86399.1"/>
    </source>
</evidence>
<protein>
    <submittedName>
        <fullName evidence="1">Amidoligase enzyme</fullName>
    </submittedName>
</protein>
<sequence length="263" mass="30306">MRELKFGIEIEFFGANYVTVIEKLRAAGIAVADFSGYTHKVIPQWKVTTDSSVTGRNTGLYRGLELVSPILYGDEGLDELAKVYEVLNSCGAQVDKTCGTHVHFDISDFTVQDCKNFLNLYYNYQGVINYLVPPSRRKNEYCKTLRKTQLETINTQHILSIRDIADVLWTRYSTVNLQSYVKYGTIEIRQHGGTTDFEKMEAWIILMYQLLDSAKQQEKVHLCNRKYTVTFKNLNRLLKQTNLDNTCIGDYLTTRFNGFKEVI</sequence>
<dbReference type="Pfam" id="PF12224">
    <property type="entry name" value="Amidoligase_2"/>
    <property type="match status" value="1"/>
</dbReference>
<dbReference type="PANTHER" id="PTHR36847">
    <property type="entry name" value="AMIDOLIGASE ENZYME"/>
    <property type="match status" value="1"/>
</dbReference>
<reference evidence="1" key="1">
    <citation type="journal article" date="2021" name="Proc. Natl. Acad. Sci. U.S.A.">
        <title>A Catalog of Tens of Thousands of Viruses from Human Metagenomes Reveals Hidden Associations with Chronic Diseases.</title>
        <authorList>
            <person name="Tisza M.J."/>
            <person name="Buck C.B."/>
        </authorList>
    </citation>
    <scope>NUCLEOTIDE SEQUENCE</scope>
    <source>
        <strain evidence="1">CtsBB38</strain>
    </source>
</reference>
<proteinExistence type="predicted"/>
<name>A0A8S5MWC3_9CAUD</name>
<accession>A0A8S5MWC3</accession>
<dbReference type="PANTHER" id="PTHR36847:SF1">
    <property type="entry name" value="AMIDOLIGASE ENZYME"/>
    <property type="match status" value="1"/>
</dbReference>
<organism evidence="1">
    <name type="scientific">Siphoviridae sp. ctsBB38</name>
    <dbReference type="NCBI Taxonomy" id="2826482"/>
    <lineage>
        <taxon>Viruses</taxon>
        <taxon>Duplodnaviria</taxon>
        <taxon>Heunggongvirae</taxon>
        <taxon>Uroviricota</taxon>
        <taxon>Caudoviricetes</taxon>
    </lineage>
</organism>
<dbReference type="InterPro" id="IPR022025">
    <property type="entry name" value="Amidoligase_2"/>
</dbReference>